<dbReference type="InterPro" id="IPR045584">
    <property type="entry name" value="Pilin-like"/>
</dbReference>
<dbReference type="SUPFAM" id="SSF54523">
    <property type="entry name" value="Pili subunits"/>
    <property type="match status" value="1"/>
</dbReference>
<keyword evidence="1" id="KW-0472">Membrane</keyword>
<evidence type="ECO:0000313" key="3">
    <source>
        <dbReference type="Proteomes" id="UP000250918"/>
    </source>
</evidence>
<sequence>MDRIKRHFSFGYTLIEVLLVVIILGILSTVALRSLGKVNETARIEQTRQTMDRLAVALVGDPTVIADGQRASFGYVGDVGALPATLDALVQNPGSYATWNGPYIRDQFSLGGGNSSFKQDGWGNALLYSGSVTLTSNSGGTTLTRQIAASVAELTLNRITAVVTDWDRTPPGASYRDSLRCILTYPNGAGGMTARTKYPDAGGRVQFDSIPIGLQDLVVVYLPTSDTLRRKIAVEPKSSPYVEVALYRNSW</sequence>
<feature type="transmembrane region" description="Helical" evidence="1">
    <location>
        <begin position="12"/>
        <end position="32"/>
    </location>
</feature>
<evidence type="ECO:0000256" key="1">
    <source>
        <dbReference type="SAM" id="Phobius"/>
    </source>
</evidence>
<accession>A0A855X050</accession>
<dbReference type="InterPro" id="IPR012902">
    <property type="entry name" value="N_methyl_site"/>
</dbReference>
<dbReference type="NCBIfam" id="TIGR02532">
    <property type="entry name" value="IV_pilin_GFxxxE"/>
    <property type="match status" value="1"/>
</dbReference>
<gene>
    <name evidence="2" type="ORF">C3F09_10010</name>
</gene>
<evidence type="ECO:0000313" key="2">
    <source>
        <dbReference type="EMBL" id="PWB69817.1"/>
    </source>
</evidence>
<protein>
    <recommendedName>
        <fullName evidence="4">Prepilin-type N-terminal cleavage/methylation domain-containing protein</fullName>
    </recommendedName>
</protein>
<proteinExistence type="predicted"/>
<evidence type="ECO:0008006" key="4">
    <source>
        <dbReference type="Google" id="ProtNLM"/>
    </source>
</evidence>
<dbReference type="AlphaFoldDB" id="A0A855X050"/>
<organism evidence="2 3">
    <name type="scientific">candidate division GN15 bacterium</name>
    <dbReference type="NCBI Taxonomy" id="2072418"/>
    <lineage>
        <taxon>Bacteria</taxon>
        <taxon>candidate division GN15</taxon>
    </lineage>
</organism>
<reference evidence="2 3" key="1">
    <citation type="journal article" date="2018" name="ISME J.">
        <title>A methanotrophic archaeon couples anaerobic oxidation of methane to Fe(III) reduction.</title>
        <authorList>
            <person name="Cai C."/>
            <person name="Leu A.O."/>
            <person name="Xie G.J."/>
            <person name="Guo J."/>
            <person name="Feng Y."/>
            <person name="Zhao J.X."/>
            <person name="Tyson G.W."/>
            <person name="Yuan Z."/>
            <person name="Hu S."/>
        </authorList>
    </citation>
    <scope>NUCLEOTIDE SEQUENCE [LARGE SCALE GENOMIC DNA]</scope>
    <source>
        <strain evidence="2">FeB_12</strain>
    </source>
</reference>
<name>A0A855X050_9BACT</name>
<keyword evidence="1" id="KW-0812">Transmembrane</keyword>
<dbReference type="Pfam" id="PF07963">
    <property type="entry name" value="N_methyl"/>
    <property type="match status" value="1"/>
</dbReference>
<dbReference type="EMBL" id="PQAP01000162">
    <property type="protein sequence ID" value="PWB69817.1"/>
    <property type="molecule type" value="Genomic_DNA"/>
</dbReference>
<dbReference type="Gene3D" id="3.30.700.10">
    <property type="entry name" value="Glycoprotein, Type 4 Pilin"/>
    <property type="match status" value="1"/>
</dbReference>
<keyword evidence="1" id="KW-1133">Transmembrane helix</keyword>
<dbReference type="Proteomes" id="UP000250918">
    <property type="component" value="Unassembled WGS sequence"/>
</dbReference>
<comment type="caution">
    <text evidence="2">The sequence shown here is derived from an EMBL/GenBank/DDBJ whole genome shotgun (WGS) entry which is preliminary data.</text>
</comment>